<feature type="domain" description="Xylose isomerase-like TIM barrel" evidence="1">
    <location>
        <begin position="85"/>
        <end position="324"/>
    </location>
</feature>
<evidence type="ECO:0000259" key="1">
    <source>
        <dbReference type="Pfam" id="PF01261"/>
    </source>
</evidence>
<protein>
    <submittedName>
        <fullName evidence="2">Xylose isomerase</fullName>
    </submittedName>
</protein>
<keyword evidence="2" id="KW-0413">Isomerase</keyword>
<dbReference type="AlphaFoldDB" id="A0A1V9EWD2"/>
<dbReference type="PANTHER" id="PTHR12110">
    <property type="entry name" value="HYDROXYPYRUVATE ISOMERASE"/>
    <property type="match status" value="1"/>
</dbReference>
<dbReference type="OrthoDB" id="1114629at2"/>
<dbReference type="PANTHER" id="PTHR12110:SF53">
    <property type="entry name" value="BLR5974 PROTEIN"/>
    <property type="match status" value="1"/>
</dbReference>
<reference evidence="3" key="1">
    <citation type="submission" date="2016-04" db="EMBL/GenBank/DDBJ databases">
        <authorList>
            <person name="Chen L."/>
            <person name="Zhuang W."/>
            <person name="Wang G."/>
        </authorList>
    </citation>
    <scope>NUCLEOTIDE SEQUENCE [LARGE SCALE GENOMIC DNA]</scope>
    <source>
        <strain evidence="3">17621</strain>
    </source>
</reference>
<dbReference type="Pfam" id="PF01261">
    <property type="entry name" value="AP_endonuc_2"/>
    <property type="match status" value="1"/>
</dbReference>
<proteinExistence type="predicted"/>
<dbReference type="InterPro" id="IPR006311">
    <property type="entry name" value="TAT_signal"/>
</dbReference>
<dbReference type="InterPro" id="IPR050312">
    <property type="entry name" value="IolE/XylAMocC-like"/>
</dbReference>
<dbReference type="Proteomes" id="UP000192610">
    <property type="component" value="Unassembled WGS sequence"/>
</dbReference>
<gene>
    <name evidence="2" type="ORF">A4H97_01040</name>
</gene>
<sequence>MPSNRRHFLRQLGGLAAGFGAASTGLSFINSPNEDFQTKGHTSYPDFAPAPLFFTISLAQWSLHKKLFAKEMDNLDFPAMAKNTYGISVVEYVNQFFKDKAKDEKYLAELLKRCNDNGVKNHLIMCDGEGDMGSPDANVRNQAVENHYKWVDAAKYLGCATIRVNAFGQGSAEEVAKAAAESLSKLGEYAGKTGINVIVENHGGYTSNGQWLSGVMKKVGRKNVGTLPDFGNFCIKREGGAQWGSKCIEEYDRYKGVGEMMPFAKGVSAKTNDFDEQGNCIETDYVKMLKVVKSAGFKGYMGIEYEGDKLSEEEGIKKTKALLERVGAMIK</sequence>
<evidence type="ECO:0000313" key="3">
    <source>
        <dbReference type="Proteomes" id="UP000192610"/>
    </source>
</evidence>
<organism evidence="2 3">
    <name type="scientific">Niastella yeongjuensis</name>
    <dbReference type="NCBI Taxonomy" id="354355"/>
    <lineage>
        <taxon>Bacteria</taxon>
        <taxon>Pseudomonadati</taxon>
        <taxon>Bacteroidota</taxon>
        <taxon>Chitinophagia</taxon>
        <taxon>Chitinophagales</taxon>
        <taxon>Chitinophagaceae</taxon>
        <taxon>Niastella</taxon>
    </lineage>
</organism>
<name>A0A1V9EWD2_9BACT</name>
<comment type="caution">
    <text evidence="2">The sequence shown here is derived from an EMBL/GenBank/DDBJ whole genome shotgun (WGS) entry which is preliminary data.</text>
</comment>
<dbReference type="InterPro" id="IPR036237">
    <property type="entry name" value="Xyl_isomerase-like_sf"/>
</dbReference>
<dbReference type="GO" id="GO:0016853">
    <property type="term" value="F:isomerase activity"/>
    <property type="evidence" value="ECO:0007669"/>
    <property type="project" value="UniProtKB-KW"/>
</dbReference>
<dbReference type="RefSeq" id="WP_081198791.1">
    <property type="nucleotide sequence ID" value="NZ_FOCZ01000001.1"/>
</dbReference>
<dbReference type="EMBL" id="LVXG01000012">
    <property type="protein sequence ID" value="OQP50458.1"/>
    <property type="molecule type" value="Genomic_DNA"/>
</dbReference>
<dbReference type="Gene3D" id="3.20.20.150">
    <property type="entry name" value="Divalent-metal-dependent TIM barrel enzymes"/>
    <property type="match status" value="1"/>
</dbReference>
<keyword evidence="3" id="KW-1185">Reference proteome</keyword>
<dbReference type="STRING" id="354355.SAMN05660816_00740"/>
<dbReference type="InterPro" id="IPR013022">
    <property type="entry name" value="Xyl_isomerase-like_TIM-brl"/>
</dbReference>
<evidence type="ECO:0000313" key="2">
    <source>
        <dbReference type="EMBL" id="OQP50458.1"/>
    </source>
</evidence>
<dbReference type="PROSITE" id="PS51318">
    <property type="entry name" value="TAT"/>
    <property type="match status" value="1"/>
</dbReference>
<accession>A0A1V9EWD2</accession>
<dbReference type="SUPFAM" id="SSF51658">
    <property type="entry name" value="Xylose isomerase-like"/>
    <property type="match status" value="1"/>
</dbReference>